<evidence type="ECO:0000313" key="2">
    <source>
        <dbReference type="Proteomes" id="UP000828390"/>
    </source>
</evidence>
<protein>
    <submittedName>
        <fullName evidence="1">Uncharacterized protein</fullName>
    </submittedName>
</protein>
<proteinExistence type="predicted"/>
<reference evidence="1" key="1">
    <citation type="journal article" date="2019" name="bioRxiv">
        <title>The Genome of the Zebra Mussel, Dreissena polymorpha: A Resource for Invasive Species Research.</title>
        <authorList>
            <person name="McCartney M.A."/>
            <person name="Auch B."/>
            <person name="Kono T."/>
            <person name="Mallez S."/>
            <person name="Zhang Y."/>
            <person name="Obille A."/>
            <person name="Becker A."/>
            <person name="Abrahante J.E."/>
            <person name="Garbe J."/>
            <person name="Badalamenti J.P."/>
            <person name="Herman A."/>
            <person name="Mangelson H."/>
            <person name="Liachko I."/>
            <person name="Sullivan S."/>
            <person name="Sone E.D."/>
            <person name="Koren S."/>
            <person name="Silverstein K.A.T."/>
            <person name="Beckman K.B."/>
            <person name="Gohl D.M."/>
        </authorList>
    </citation>
    <scope>NUCLEOTIDE SEQUENCE</scope>
    <source>
        <strain evidence="1">Duluth1</strain>
        <tissue evidence="1">Whole animal</tissue>
    </source>
</reference>
<gene>
    <name evidence="1" type="ORF">DPMN_058425</name>
</gene>
<reference evidence="1" key="2">
    <citation type="submission" date="2020-11" db="EMBL/GenBank/DDBJ databases">
        <authorList>
            <person name="McCartney M.A."/>
            <person name="Auch B."/>
            <person name="Kono T."/>
            <person name="Mallez S."/>
            <person name="Becker A."/>
            <person name="Gohl D.M."/>
            <person name="Silverstein K.A.T."/>
            <person name="Koren S."/>
            <person name="Bechman K.B."/>
            <person name="Herman A."/>
            <person name="Abrahante J.E."/>
            <person name="Garbe J."/>
        </authorList>
    </citation>
    <scope>NUCLEOTIDE SEQUENCE</scope>
    <source>
        <strain evidence="1">Duluth1</strain>
        <tissue evidence="1">Whole animal</tissue>
    </source>
</reference>
<dbReference type="Proteomes" id="UP000828390">
    <property type="component" value="Unassembled WGS sequence"/>
</dbReference>
<keyword evidence="2" id="KW-1185">Reference proteome</keyword>
<name>A0A9D4HFG1_DREPO</name>
<comment type="caution">
    <text evidence="1">The sequence shown here is derived from an EMBL/GenBank/DDBJ whole genome shotgun (WGS) entry which is preliminary data.</text>
</comment>
<accession>A0A9D4HFG1</accession>
<dbReference type="AlphaFoldDB" id="A0A9D4HFG1"/>
<sequence length="54" mass="5860">MFSTGDNDSRYPVAIYKLYAPKRPIGFSGPEDPFYLAPNTVFGKDGSGKSGEGR</sequence>
<organism evidence="1 2">
    <name type="scientific">Dreissena polymorpha</name>
    <name type="common">Zebra mussel</name>
    <name type="synonym">Mytilus polymorpha</name>
    <dbReference type="NCBI Taxonomy" id="45954"/>
    <lineage>
        <taxon>Eukaryota</taxon>
        <taxon>Metazoa</taxon>
        <taxon>Spiralia</taxon>
        <taxon>Lophotrochozoa</taxon>
        <taxon>Mollusca</taxon>
        <taxon>Bivalvia</taxon>
        <taxon>Autobranchia</taxon>
        <taxon>Heteroconchia</taxon>
        <taxon>Euheterodonta</taxon>
        <taxon>Imparidentia</taxon>
        <taxon>Neoheterodontei</taxon>
        <taxon>Myida</taxon>
        <taxon>Dreissenoidea</taxon>
        <taxon>Dreissenidae</taxon>
        <taxon>Dreissena</taxon>
    </lineage>
</organism>
<dbReference type="EMBL" id="JAIWYP010000013">
    <property type="protein sequence ID" value="KAH3715713.1"/>
    <property type="molecule type" value="Genomic_DNA"/>
</dbReference>
<evidence type="ECO:0000313" key="1">
    <source>
        <dbReference type="EMBL" id="KAH3715713.1"/>
    </source>
</evidence>